<dbReference type="Proteomes" id="UP000609346">
    <property type="component" value="Unassembled WGS sequence"/>
</dbReference>
<dbReference type="SUPFAM" id="SSF46955">
    <property type="entry name" value="Putative DNA-binding domain"/>
    <property type="match status" value="1"/>
</dbReference>
<dbReference type="Gene3D" id="1.10.1660.10">
    <property type="match status" value="1"/>
</dbReference>
<reference evidence="3 4" key="1">
    <citation type="submission" date="2020-09" db="EMBL/GenBank/DDBJ databases">
        <title>Paenibacillus sp. strain PR3 16S rRNA gene Genome sequencing and assembly.</title>
        <authorList>
            <person name="Kim J."/>
        </authorList>
    </citation>
    <scope>NUCLEOTIDE SEQUENCE [LARGE SCALE GENOMIC DNA]</scope>
    <source>
        <strain evidence="3 4">PR3</strain>
    </source>
</reference>
<organism evidence="3 4">
    <name type="scientific">Paenibacillus terricola</name>
    <dbReference type="NCBI Taxonomy" id="2763503"/>
    <lineage>
        <taxon>Bacteria</taxon>
        <taxon>Bacillati</taxon>
        <taxon>Bacillota</taxon>
        <taxon>Bacilli</taxon>
        <taxon>Bacillales</taxon>
        <taxon>Paenibacillaceae</taxon>
        <taxon>Paenibacillus</taxon>
    </lineage>
</organism>
<gene>
    <name evidence="3" type="ORF">H8B09_06480</name>
</gene>
<dbReference type="InterPro" id="IPR047057">
    <property type="entry name" value="MerR_fam"/>
</dbReference>
<evidence type="ECO:0000256" key="1">
    <source>
        <dbReference type="ARBA" id="ARBA00023125"/>
    </source>
</evidence>
<evidence type="ECO:0000313" key="4">
    <source>
        <dbReference type="Proteomes" id="UP000609346"/>
    </source>
</evidence>
<dbReference type="Pfam" id="PF13411">
    <property type="entry name" value="MerR_1"/>
    <property type="match status" value="1"/>
</dbReference>
<dbReference type="PANTHER" id="PTHR30204:SF97">
    <property type="entry name" value="MERR FAMILY REGULATORY PROTEIN"/>
    <property type="match status" value="1"/>
</dbReference>
<name>A0ABR8MQX7_9BACL</name>
<accession>A0ABR8MQX7</accession>
<comment type="caution">
    <text evidence="3">The sequence shown here is derived from an EMBL/GenBank/DDBJ whole genome shotgun (WGS) entry which is preliminary data.</text>
</comment>
<dbReference type="InterPro" id="IPR000551">
    <property type="entry name" value="MerR-type_HTH_dom"/>
</dbReference>
<dbReference type="CDD" id="cd00592">
    <property type="entry name" value="HTH_MerR-like"/>
    <property type="match status" value="1"/>
</dbReference>
<dbReference type="EMBL" id="JACXZA010000001">
    <property type="protein sequence ID" value="MBD3918395.1"/>
    <property type="molecule type" value="Genomic_DNA"/>
</dbReference>
<sequence>MKLSINQFSDLTGISKSTLRFYDDKGLLCPQERLNNGYRVYTLGQMSDAKLINSLRQAGISLSDISGFLESDCDRQESIIEAWREETERKLLTIKLAKQYLNQFRPEYNDLHLLNWSEPKTFIWIRDKIPAASELPFKEKVNEHRFSLEKLGVNVVSHGYALIHDLENEWLLGEVGFEIASQNSVMKIDFNNMDLRIESMQPMMWVSLTSHKSLKHSCQRVFSFISKNGFIPAGSRIQRYYDHLDDYYELMIPIVKKD</sequence>
<keyword evidence="4" id="KW-1185">Reference proteome</keyword>
<proteinExistence type="predicted"/>
<dbReference type="SMART" id="SM00422">
    <property type="entry name" value="HTH_MERR"/>
    <property type="match status" value="1"/>
</dbReference>
<feature type="domain" description="HTH merR-type" evidence="2">
    <location>
        <begin position="2"/>
        <end position="71"/>
    </location>
</feature>
<dbReference type="InterPro" id="IPR009061">
    <property type="entry name" value="DNA-bd_dom_put_sf"/>
</dbReference>
<protein>
    <submittedName>
        <fullName evidence="3">MerR family transcriptional regulator</fullName>
    </submittedName>
</protein>
<dbReference type="PROSITE" id="PS50937">
    <property type="entry name" value="HTH_MERR_2"/>
    <property type="match status" value="1"/>
</dbReference>
<evidence type="ECO:0000259" key="2">
    <source>
        <dbReference type="PROSITE" id="PS50937"/>
    </source>
</evidence>
<keyword evidence="1" id="KW-0238">DNA-binding</keyword>
<dbReference type="PANTHER" id="PTHR30204">
    <property type="entry name" value="REDOX-CYCLING DRUG-SENSING TRANSCRIPTIONAL ACTIVATOR SOXR"/>
    <property type="match status" value="1"/>
</dbReference>
<evidence type="ECO:0000313" key="3">
    <source>
        <dbReference type="EMBL" id="MBD3918395.1"/>
    </source>
</evidence>
<dbReference type="RefSeq" id="WP_191202589.1">
    <property type="nucleotide sequence ID" value="NZ_JACXZA010000001.1"/>
</dbReference>